<name>A0AAJ8LN65_9TREE</name>
<accession>A0AAJ8LN65</accession>
<evidence type="ECO:0000313" key="3">
    <source>
        <dbReference type="Proteomes" id="UP000322225"/>
    </source>
</evidence>
<evidence type="ECO:0000313" key="2">
    <source>
        <dbReference type="EMBL" id="WWD19764.1"/>
    </source>
</evidence>
<feature type="compositionally biased region" description="Basic and acidic residues" evidence="1">
    <location>
        <begin position="140"/>
        <end position="174"/>
    </location>
</feature>
<feature type="compositionally biased region" description="Polar residues" evidence="1">
    <location>
        <begin position="103"/>
        <end position="112"/>
    </location>
</feature>
<dbReference type="GeneID" id="43588164"/>
<dbReference type="EMBL" id="CP144057">
    <property type="protein sequence ID" value="WWD19764.1"/>
    <property type="molecule type" value="Genomic_DNA"/>
</dbReference>
<dbReference type="AlphaFoldDB" id="A0AAJ8LN65"/>
<feature type="region of interest" description="Disordered" evidence="1">
    <location>
        <begin position="1"/>
        <end position="204"/>
    </location>
</feature>
<evidence type="ECO:0000256" key="1">
    <source>
        <dbReference type="SAM" id="MobiDB-lite"/>
    </source>
</evidence>
<protein>
    <submittedName>
        <fullName evidence="2">Uncharacterized protein</fullName>
    </submittedName>
</protein>
<feature type="compositionally biased region" description="Basic residues" evidence="1">
    <location>
        <begin position="71"/>
        <end position="80"/>
    </location>
</feature>
<dbReference type="KEGG" id="ksn:43588164"/>
<proteinExistence type="predicted"/>
<sequence length="289" mass="31887">MAASIPEPIHDVSSVPEPITAGPPSSATRQATENTASSPTPVRGSSEDHEEVSVALDKPPSSPKSPSPRGKSVRRPKRAIKPPPKPTVTPTIAPNMSEKELKTATQRNTMRNQVYHCAIDRQIIRQPGPRPPSPTSKIRTTAEKDEEEKKNAREDRARRRKGEEDNGHVERPAIEKLTQTRGPGDEEDFVTPARPTKRAKTDDKSVKWDREVLIVRDDGTVRPPSSNGFEPTSKSCIKTKIPLDKHGNVIESHRPVDNLKRTRIVVTAIFYDGEEPVPAPASATRSKKK</sequence>
<gene>
    <name evidence="2" type="ORF">CI109_104228</name>
</gene>
<organism evidence="2 3">
    <name type="scientific">Kwoniella shandongensis</name>
    <dbReference type="NCBI Taxonomy" id="1734106"/>
    <lineage>
        <taxon>Eukaryota</taxon>
        <taxon>Fungi</taxon>
        <taxon>Dikarya</taxon>
        <taxon>Basidiomycota</taxon>
        <taxon>Agaricomycotina</taxon>
        <taxon>Tremellomycetes</taxon>
        <taxon>Tremellales</taxon>
        <taxon>Cryptococcaceae</taxon>
        <taxon>Kwoniella</taxon>
    </lineage>
</organism>
<dbReference type="Proteomes" id="UP000322225">
    <property type="component" value="Chromosome 7"/>
</dbReference>
<feature type="compositionally biased region" description="Polar residues" evidence="1">
    <location>
        <begin position="23"/>
        <end position="40"/>
    </location>
</feature>
<reference evidence="2" key="1">
    <citation type="submission" date="2017-08" db="EMBL/GenBank/DDBJ databases">
        <authorList>
            <person name="Cuomo C."/>
            <person name="Billmyre B."/>
            <person name="Heitman J."/>
        </authorList>
    </citation>
    <scope>NUCLEOTIDE SEQUENCE</scope>
    <source>
        <strain evidence="2">CBS 12478</strain>
    </source>
</reference>
<dbReference type="RefSeq" id="XP_031861635.2">
    <property type="nucleotide sequence ID" value="XM_032004033.2"/>
</dbReference>
<reference evidence="2" key="2">
    <citation type="submission" date="2024-01" db="EMBL/GenBank/DDBJ databases">
        <title>Comparative genomics of Cryptococcus and Kwoniella reveals pathogenesis evolution and contrasting modes of karyotype evolution via chromosome fusion or intercentromeric recombination.</title>
        <authorList>
            <person name="Coelho M.A."/>
            <person name="David-Palma M."/>
            <person name="Shea T."/>
            <person name="Bowers K."/>
            <person name="McGinley-Smith S."/>
            <person name="Mohammad A.W."/>
            <person name="Gnirke A."/>
            <person name="Yurkov A.M."/>
            <person name="Nowrousian M."/>
            <person name="Sun S."/>
            <person name="Cuomo C.A."/>
            <person name="Heitman J."/>
        </authorList>
    </citation>
    <scope>NUCLEOTIDE SEQUENCE</scope>
    <source>
        <strain evidence="2">CBS 12478</strain>
    </source>
</reference>
<keyword evidence="3" id="KW-1185">Reference proteome</keyword>